<dbReference type="AlphaFoldDB" id="A0AAJ4XFC0"/>
<evidence type="ECO:0000313" key="1">
    <source>
        <dbReference type="EMBL" id="SNV63176.1"/>
    </source>
</evidence>
<reference evidence="1 2" key="1">
    <citation type="submission" date="2017-06" db="EMBL/GenBank/DDBJ databases">
        <authorList>
            <consortium name="Pathogen Informatics"/>
        </authorList>
    </citation>
    <scope>NUCLEOTIDE SEQUENCE [LARGE SCALE GENOMIC DNA]</scope>
    <source>
        <strain evidence="1 2">NCTC12149</strain>
    </source>
</reference>
<accession>A0AAJ4XFC0</accession>
<sequence length="83" mass="9420">MDINGHLSLFNCDQEDFRVTVEQWTKFKKPASGELNRSDGMNYKKKAKYIFCVTFDALDNQTGEGAHGRQKQLGSVNALAHLR</sequence>
<dbReference type="RefSeq" id="WP_093099533.1">
    <property type="nucleotide sequence ID" value="NZ_FNGK01000004.1"/>
</dbReference>
<evidence type="ECO:0000313" key="2">
    <source>
        <dbReference type="Proteomes" id="UP000215355"/>
    </source>
</evidence>
<proteinExistence type="predicted"/>
<dbReference type="Proteomes" id="UP000215355">
    <property type="component" value="Chromosome 1"/>
</dbReference>
<name>A0AAJ4XFC0_9SPHI</name>
<dbReference type="KEGG" id="smiz:4412673_03854"/>
<organism evidence="1 2">
    <name type="scientific">Sphingobacterium mizutaii</name>
    <dbReference type="NCBI Taxonomy" id="1010"/>
    <lineage>
        <taxon>Bacteria</taxon>
        <taxon>Pseudomonadati</taxon>
        <taxon>Bacteroidota</taxon>
        <taxon>Sphingobacteriia</taxon>
        <taxon>Sphingobacteriales</taxon>
        <taxon>Sphingobacteriaceae</taxon>
        <taxon>Sphingobacterium</taxon>
    </lineage>
</organism>
<protein>
    <submittedName>
        <fullName evidence="1">Uncharacterized protein</fullName>
    </submittedName>
</protein>
<gene>
    <name evidence="1" type="ORF">SAMEA4412673_03854</name>
</gene>
<dbReference type="EMBL" id="LT906468">
    <property type="protein sequence ID" value="SNV63176.1"/>
    <property type="molecule type" value="Genomic_DNA"/>
</dbReference>